<gene>
    <name evidence="1" type="ORF">M404DRAFT_1001044</name>
</gene>
<evidence type="ECO:0000313" key="1">
    <source>
        <dbReference type="EMBL" id="KIO03879.1"/>
    </source>
</evidence>
<organism evidence="1 2">
    <name type="scientific">Pisolithus tinctorius Marx 270</name>
    <dbReference type="NCBI Taxonomy" id="870435"/>
    <lineage>
        <taxon>Eukaryota</taxon>
        <taxon>Fungi</taxon>
        <taxon>Dikarya</taxon>
        <taxon>Basidiomycota</taxon>
        <taxon>Agaricomycotina</taxon>
        <taxon>Agaricomycetes</taxon>
        <taxon>Agaricomycetidae</taxon>
        <taxon>Boletales</taxon>
        <taxon>Sclerodermatineae</taxon>
        <taxon>Pisolithaceae</taxon>
        <taxon>Pisolithus</taxon>
    </lineage>
</organism>
<protein>
    <submittedName>
        <fullName evidence="1">Uncharacterized protein</fullName>
    </submittedName>
</protein>
<reference evidence="2" key="2">
    <citation type="submission" date="2015-01" db="EMBL/GenBank/DDBJ databases">
        <title>Evolutionary Origins and Diversification of the Mycorrhizal Mutualists.</title>
        <authorList>
            <consortium name="DOE Joint Genome Institute"/>
            <consortium name="Mycorrhizal Genomics Consortium"/>
            <person name="Kohler A."/>
            <person name="Kuo A."/>
            <person name="Nagy L.G."/>
            <person name="Floudas D."/>
            <person name="Copeland A."/>
            <person name="Barry K.W."/>
            <person name="Cichocki N."/>
            <person name="Veneault-Fourrey C."/>
            <person name="LaButti K."/>
            <person name="Lindquist E.A."/>
            <person name="Lipzen A."/>
            <person name="Lundell T."/>
            <person name="Morin E."/>
            <person name="Murat C."/>
            <person name="Riley R."/>
            <person name="Ohm R."/>
            <person name="Sun H."/>
            <person name="Tunlid A."/>
            <person name="Henrissat B."/>
            <person name="Grigoriev I.V."/>
            <person name="Hibbett D.S."/>
            <person name="Martin F."/>
        </authorList>
    </citation>
    <scope>NUCLEOTIDE SEQUENCE [LARGE SCALE GENOMIC DNA]</scope>
    <source>
        <strain evidence="2">Marx 270</strain>
    </source>
</reference>
<dbReference type="AlphaFoldDB" id="A0A0C3P8S2"/>
<sequence length="68" mass="7508">MPSSVPAGTTFQENMVELLGIRYSARSRNCELATSLMRTHHDSLPACSHFYVVQSPRNGAFYMQGTVG</sequence>
<accession>A0A0C3P8S2</accession>
<dbReference type="InParanoid" id="A0A0C3P8S2"/>
<evidence type="ECO:0000313" key="2">
    <source>
        <dbReference type="Proteomes" id="UP000054217"/>
    </source>
</evidence>
<dbReference type="HOGENOM" id="CLU_2794971_0_0_1"/>
<dbReference type="EMBL" id="KN831974">
    <property type="protein sequence ID" value="KIO03879.1"/>
    <property type="molecule type" value="Genomic_DNA"/>
</dbReference>
<dbReference type="Proteomes" id="UP000054217">
    <property type="component" value="Unassembled WGS sequence"/>
</dbReference>
<keyword evidence="2" id="KW-1185">Reference proteome</keyword>
<name>A0A0C3P8S2_PISTI</name>
<proteinExistence type="predicted"/>
<reference evidence="1 2" key="1">
    <citation type="submission" date="2014-04" db="EMBL/GenBank/DDBJ databases">
        <authorList>
            <consortium name="DOE Joint Genome Institute"/>
            <person name="Kuo A."/>
            <person name="Kohler A."/>
            <person name="Costa M.D."/>
            <person name="Nagy L.G."/>
            <person name="Floudas D."/>
            <person name="Copeland A."/>
            <person name="Barry K.W."/>
            <person name="Cichocki N."/>
            <person name="Veneault-Fourrey C."/>
            <person name="LaButti K."/>
            <person name="Lindquist E.A."/>
            <person name="Lipzen A."/>
            <person name="Lundell T."/>
            <person name="Morin E."/>
            <person name="Murat C."/>
            <person name="Sun H."/>
            <person name="Tunlid A."/>
            <person name="Henrissat B."/>
            <person name="Grigoriev I.V."/>
            <person name="Hibbett D.S."/>
            <person name="Martin F."/>
            <person name="Nordberg H.P."/>
            <person name="Cantor M.N."/>
            <person name="Hua S.X."/>
        </authorList>
    </citation>
    <scope>NUCLEOTIDE SEQUENCE [LARGE SCALE GENOMIC DNA]</scope>
    <source>
        <strain evidence="1 2">Marx 270</strain>
    </source>
</reference>